<dbReference type="AlphaFoldDB" id="A0A9D3NYG1"/>
<dbReference type="Proteomes" id="UP000824219">
    <property type="component" value="Linkage Group LG06"/>
</dbReference>
<dbReference type="InterPro" id="IPR036264">
    <property type="entry name" value="Bact_exopeptidase_dim_dom"/>
</dbReference>
<proteinExistence type="predicted"/>
<evidence type="ECO:0000313" key="2">
    <source>
        <dbReference type="EMBL" id="KAG7331298.1"/>
    </source>
</evidence>
<organism evidence="2 3">
    <name type="scientific">Hemibagrus wyckioides</name>
    <dbReference type="NCBI Taxonomy" id="337641"/>
    <lineage>
        <taxon>Eukaryota</taxon>
        <taxon>Metazoa</taxon>
        <taxon>Chordata</taxon>
        <taxon>Craniata</taxon>
        <taxon>Vertebrata</taxon>
        <taxon>Euteleostomi</taxon>
        <taxon>Actinopterygii</taxon>
        <taxon>Neopterygii</taxon>
        <taxon>Teleostei</taxon>
        <taxon>Ostariophysi</taxon>
        <taxon>Siluriformes</taxon>
        <taxon>Bagridae</taxon>
        <taxon>Hemibagrus</taxon>
    </lineage>
</organism>
<dbReference type="Gene3D" id="3.40.630.10">
    <property type="entry name" value="Zn peptidases"/>
    <property type="match status" value="1"/>
</dbReference>
<feature type="domain" description="Peptidase M20 dimerisation" evidence="1">
    <location>
        <begin position="30"/>
        <end position="82"/>
    </location>
</feature>
<dbReference type="Pfam" id="PF07687">
    <property type="entry name" value="M20_dimer"/>
    <property type="match status" value="1"/>
</dbReference>
<dbReference type="InterPro" id="IPR011650">
    <property type="entry name" value="Peptidase_M20_dimer"/>
</dbReference>
<sequence>MLKCSEESSEGAFFVQTQFQLTVAHTRWRLRHHNHQCIIRHGGVKPNIIPDYSELEYYLRTPSHQDLPIIQAKAEACFQAAALATGCKVELIFAKNKFLTSCTDFGNVTHAVPGIHPYFYIGSEALNHTTEYTAASGAEEAQFYTLQTAKALAMTALDVIFSPGVLDKVKHDFKEAKLKEERGLQEVKHGQAETNKINETV</sequence>
<gene>
    <name evidence="2" type="ORF">KOW79_005267</name>
</gene>
<protein>
    <recommendedName>
        <fullName evidence="1">Peptidase M20 dimerisation domain-containing protein</fullName>
    </recommendedName>
</protein>
<dbReference type="EMBL" id="JAHKSW010000006">
    <property type="protein sequence ID" value="KAG7331298.1"/>
    <property type="molecule type" value="Genomic_DNA"/>
</dbReference>
<evidence type="ECO:0000313" key="3">
    <source>
        <dbReference type="Proteomes" id="UP000824219"/>
    </source>
</evidence>
<dbReference type="InterPro" id="IPR052030">
    <property type="entry name" value="Peptidase_M20/M20A_hydrolases"/>
</dbReference>
<dbReference type="OrthoDB" id="8959739at2759"/>
<dbReference type="GO" id="GO:0016805">
    <property type="term" value="F:dipeptidase activity"/>
    <property type="evidence" value="ECO:0007669"/>
    <property type="project" value="TreeGrafter"/>
</dbReference>
<name>A0A9D3NYG1_9TELE</name>
<accession>A0A9D3NYG1</accession>
<evidence type="ECO:0000259" key="1">
    <source>
        <dbReference type="Pfam" id="PF07687"/>
    </source>
</evidence>
<dbReference type="PANTHER" id="PTHR30575">
    <property type="entry name" value="PEPTIDASE M20"/>
    <property type="match status" value="1"/>
</dbReference>
<reference evidence="2 3" key="1">
    <citation type="submission" date="2021-06" db="EMBL/GenBank/DDBJ databases">
        <title>Chromosome-level genome assembly of the red-tail catfish (Hemibagrus wyckioides).</title>
        <authorList>
            <person name="Shao F."/>
        </authorList>
    </citation>
    <scope>NUCLEOTIDE SEQUENCE [LARGE SCALE GENOMIC DNA]</scope>
    <source>
        <strain evidence="2">EC202008001</strain>
        <tissue evidence="2">Blood</tissue>
    </source>
</reference>
<keyword evidence="3" id="KW-1185">Reference proteome</keyword>
<dbReference type="SUPFAM" id="SSF55031">
    <property type="entry name" value="Bacterial exopeptidase dimerisation domain"/>
    <property type="match status" value="1"/>
</dbReference>
<dbReference type="SUPFAM" id="SSF53187">
    <property type="entry name" value="Zn-dependent exopeptidases"/>
    <property type="match status" value="1"/>
</dbReference>
<comment type="caution">
    <text evidence="2">The sequence shown here is derived from an EMBL/GenBank/DDBJ whole genome shotgun (WGS) entry which is preliminary data.</text>
</comment>
<dbReference type="PANTHER" id="PTHR30575:SF0">
    <property type="entry name" value="XAA-ARG DIPEPTIDASE"/>
    <property type="match status" value="1"/>
</dbReference>